<evidence type="ECO:0000256" key="1">
    <source>
        <dbReference type="PROSITE-ProRule" id="PRU01282"/>
    </source>
</evidence>
<dbReference type="PANTHER" id="PTHR30041">
    <property type="entry name" value="ARSENATE REDUCTASE"/>
    <property type="match status" value="1"/>
</dbReference>
<evidence type="ECO:0000313" key="2">
    <source>
        <dbReference type="EMBL" id="MDJ1129788.1"/>
    </source>
</evidence>
<protein>
    <submittedName>
        <fullName evidence="2">Arsenate reductase family protein</fullName>
    </submittedName>
</protein>
<comment type="similarity">
    <text evidence="1">Belongs to the ArsC family.</text>
</comment>
<dbReference type="RefSeq" id="WP_283712908.1">
    <property type="nucleotide sequence ID" value="NZ_JASJEW010000002.1"/>
</dbReference>
<name>A0ABT6ZL70_9ACTN</name>
<dbReference type="PROSITE" id="PS51354">
    <property type="entry name" value="GLUTAREDOXIN_2"/>
    <property type="match status" value="1"/>
</dbReference>
<dbReference type="PROSITE" id="PS51353">
    <property type="entry name" value="ARSC"/>
    <property type="match status" value="1"/>
</dbReference>
<dbReference type="EMBL" id="JASJEX010000003">
    <property type="protein sequence ID" value="MDJ1129788.1"/>
    <property type="molecule type" value="Genomic_DNA"/>
</dbReference>
<dbReference type="CDD" id="cd03036">
    <property type="entry name" value="ArsC_like"/>
    <property type="match status" value="1"/>
</dbReference>
<dbReference type="Gene3D" id="3.40.30.10">
    <property type="entry name" value="Glutaredoxin"/>
    <property type="match status" value="1"/>
</dbReference>
<dbReference type="PANTHER" id="PTHR30041:SF8">
    <property type="entry name" value="PROTEIN YFFB"/>
    <property type="match status" value="1"/>
</dbReference>
<dbReference type="SUPFAM" id="SSF52833">
    <property type="entry name" value="Thioredoxin-like"/>
    <property type="match status" value="1"/>
</dbReference>
<evidence type="ECO:0000313" key="3">
    <source>
        <dbReference type="Proteomes" id="UP001431693"/>
    </source>
</evidence>
<dbReference type="InterPro" id="IPR036249">
    <property type="entry name" value="Thioredoxin-like_sf"/>
</dbReference>
<dbReference type="Proteomes" id="UP001431693">
    <property type="component" value="Unassembled WGS sequence"/>
</dbReference>
<keyword evidence="3" id="KW-1185">Reference proteome</keyword>
<dbReference type="NCBIfam" id="TIGR01617">
    <property type="entry name" value="arsC_related"/>
    <property type="match status" value="1"/>
</dbReference>
<sequence>MADVLFVAYPRCSTCKKAQKWLDERGVAYTLRDIVEENPSAEELAAWLDGSDLAPRKLFNTSGRLYRERGLKAQLDAGMSVEDMLALLGEEGMLVKRPLLVVDGTVRAAGFREPAWTEALGL</sequence>
<accession>A0ABT6ZL70</accession>
<proteinExistence type="inferred from homology"/>
<organism evidence="2 3">
    <name type="scientific">Kribbibacterium absianum</name>
    <dbReference type="NCBI Taxonomy" id="3044210"/>
    <lineage>
        <taxon>Bacteria</taxon>
        <taxon>Bacillati</taxon>
        <taxon>Actinomycetota</taxon>
        <taxon>Coriobacteriia</taxon>
        <taxon>Coriobacteriales</taxon>
        <taxon>Kribbibacteriaceae</taxon>
        <taxon>Kribbibacterium</taxon>
    </lineage>
</organism>
<gene>
    <name evidence="2" type="ORF">QJ043_06830</name>
</gene>
<dbReference type="InterPro" id="IPR006660">
    <property type="entry name" value="Arsenate_reductase-like"/>
</dbReference>
<dbReference type="Pfam" id="PF03960">
    <property type="entry name" value="ArsC"/>
    <property type="match status" value="1"/>
</dbReference>
<dbReference type="InterPro" id="IPR006504">
    <property type="entry name" value="Tscrpt_reg_Spx/MgsR"/>
</dbReference>
<reference evidence="2" key="1">
    <citation type="submission" date="2023-05" db="EMBL/GenBank/DDBJ databases">
        <title>[olsenella] sp. nov., isolated from a pig farm feces dump.</title>
        <authorList>
            <person name="Chang Y.-H."/>
        </authorList>
    </citation>
    <scope>NUCLEOTIDE SEQUENCE</scope>
    <source>
        <strain evidence="2">YH-ols2217</strain>
    </source>
</reference>
<comment type="caution">
    <text evidence="2">The sequence shown here is derived from an EMBL/GenBank/DDBJ whole genome shotgun (WGS) entry which is preliminary data.</text>
</comment>